<dbReference type="CDD" id="cd02440">
    <property type="entry name" value="AdoMet_MTases"/>
    <property type="match status" value="1"/>
</dbReference>
<dbReference type="NCBIfam" id="TIGR00478">
    <property type="entry name" value="tly"/>
    <property type="match status" value="1"/>
</dbReference>
<evidence type="ECO:0000313" key="6">
    <source>
        <dbReference type="EMBL" id="EFQ23877.1"/>
    </source>
</evidence>
<accession>E3D0Q6</accession>
<gene>
    <name evidence="6" type="ORF">Apau_1458</name>
</gene>
<dbReference type="PIRSF" id="PIRSF005578">
    <property type="entry name" value="TlyA"/>
    <property type="match status" value="1"/>
</dbReference>
<dbReference type="Proteomes" id="UP000005096">
    <property type="component" value="Chromosome"/>
</dbReference>
<name>E3D0Q6_9BACT</name>
<dbReference type="PANTHER" id="PTHR32319:SF0">
    <property type="entry name" value="BACTERIAL HEMOLYSIN-LIKE PROTEIN"/>
    <property type="match status" value="1"/>
</dbReference>
<feature type="domain" description="RNA-binding S4" evidence="5">
    <location>
        <begin position="6"/>
        <end position="71"/>
    </location>
</feature>
<dbReference type="GO" id="GO:0032259">
    <property type="term" value="P:methylation"/>
    <property type="evidence" value="ECO:0007669"/>
    <property type="project" value="InterPro"/>
</dbReference>
<feature type="region of interest" description="Disordered" evidence="4">
    <location>
        <begin position="246"/>
        <end position="270"/>
    </location>
</feature>
<dbReference type="eggNOG" id="COG1189">
    <property type="taxonomic scope" value="Bacteria"/>
</dbReference>
<dbReference type="GO" id="GO:0003723">
    <property type="term" value="F:RNA binding"/>
    <property type="evidence" value="ECO:0007669"/>
    <property type="project" value="UniProtKB-KW"/>
</dbReference>
<comment type="similarity">
    <text evidence="2">Belongs to the TlyA family.</text>
</comment>
<dbReference type="SUPFAM" id="SSF55174">
    <property type="entry name" value="Alpha-L RNA-binding motif"/>
    <property type="match status" value="1"/>
</dbReference>
<dbReference type="GO" id="GO:0008168">
    <property type="term" value="F:methyltransferase activity"/>
    <property type="evidence" value="ECO:0007669"/>
    <property type="project" value="InterPro"/>
</dbReference>
<dbReference type="RefSeq" id="WP_006301081.1">
    <property type="nucleotide sequence ID" value="NZ_CM001022.1"/>
</dbReference>
<keyword evidence="1 3" id="KW-0694">RNA-binding</keyword>
<dbReference type="SUPFAM" id="SSF53335">
    <property type="entry name" value="S-adenosyl-L-methionine-dependent methyltransferases"/>
    <property type="match status" value="1"/>
</dbReference>
<dbReference type="AlphaFoldDB" id="E3D0Q6"/>
<dbReference type="InterPro" id="IPR036986">
    <property type="entry name" value="S4_RNA-bd_sf"/>
</dbReference>
<dbReference type="PANTHER" id="PTHR32319">
    <property type="entry name" value="BACTERIAL HEMOLYSIN-LIKE PROTEIN"/>
    <property type="match status" value="1"/>
</dbReference>
<evidence type="ECO:0000259" key="5">
    <source>
        <dbReference type="SMART" id="SM00363"/>
    </source>
</evidence>
<dbReference type="InterPro" id="IPR047048">
    <property type="entry name" value="TlyA"/>
</dbReference>
<evidence type="ECO:0000256" key="4">
    <source>
        <dbReference type="SAM" id="MobiDB-lite"/>
    </source>
</evidence>
<evidence type="ECO:0000256" key="2">
    <source>
        <dbReference type="ARBA" id="ARBA00029460"/>
    </source>
</evidence>
<dbReference type="SMART" id="SM00363">
    <property type="entry name" value="S4"/>
    <property type="match status" value="1"/>
</dbReference>
<dbReference type="InterPro" id="IPR004538">
    <property type="entry name" value="Hemolysin_A/TlyA"/>
</dbReference>
<keyword evidence="7" id="KW-1185">Reference proteome</keyword>
<dbReference type="Pfam" id="PF01479">
    <property type="entry name" value="S4"/>
    <property type="match status" value="1"/>
</dbReference>
<dbReference type="HOGENOM" id="CLU_058015_3_0_0"/>
<dbReference type="Gene3D" id="3.40.50.150">
    <property type="entry name" value="Vaccinia Virus protein VP39"/>
    <property type="match status" value="1"/>
</dbReference>
<dbReference type="Pfam" id="PF01728">
    <property type="entry name" value="FtsJ"/>
    <property type="match status" value="1"/>
</dbReference>
<dbReference type="OrthoDB" id="9784736at2"/>
<dbReference type="PROSITE" id="PS50889">
    <property type="entry name" value="S4"/>
    <property type="match status" value="1"/>
</dbReference>
<dbReference type="InterPro" id="IPR002942">
    <property type="entry name" value="S4_RNA-bd"/>
</dbReference>
<evidence type="ECO:0000256" key="3">
    <source>
        <dbReference type="PROSITE-ProRule" id="PRU00182"/>
    </source>
</evidence>
<organism evidence="6 7">
    <name type="scientific">Aminomonas paucivorans DSM 12260</name>
    <dbReference type="NCBI Taxonomy" id="584708"/>
    <lineage>
        <taxon>Bacteria</taxon>
        <taxon>Thermotogati</taxon>
        <taxon>Synergistota</taxon>
        <taxon>Synergistia</taxon>
        <taxon>Synergistales</taxon>
        <taxon>Synergistaceae</taxon>
        <taxon>Aminomonas</taxon>
    </lineage>
</organism>
<sequence length="270" mass="29920">MSGRRRRLDQLLAERGLATSRTEAQRWIEEGRVRVDGFVIVKPASLVDPDQGIQVDTPKETWVSRGAHKLLGGLESFSLDPADKVCVDVGASTGGFTQVLLRRGARRVYAVDVGYGQLAWELRNDPRVVVRERTNARFLEPATLGEPCDLAVCDASFISLRLLLLPMISVLRPQGDLVALIKPQFEAGRGRVGKRGVVQDPRVHEDVVREIFRFVAEKTAWNVWGAAPSPLRGPEGNLEFLLHLRGPDQEPPPLPDPAALVERGHREIPQ</sequence>
<dbReference type="STRING" id="584708.Apau_1458"/>
<dbReference type="EMBL" id="CM001022">
    <property type="protein sequence ID" value="EFQ23877.1"/>
    <property type="molecule type" value="Genomic_DNA"/>
</dbReference>
<evidence type="ECO:0000256" key="1">
    <source>
        <dbReference type="ARBA" id="ARBA00022884"/>
    </source>
</evidence>
<reference evidence="6 7" key="1">
    <citation type="journal article" date="2010" name="Stand. Genomic Sci.">
        <title>Non-contiguous finished genome sequence of Aminomonas paucivorans type strain (GLU-3).</title>
        <authorList>
            <person name="Pitluck S."/>
            <person name="Yasawong M."/>
            <person name="Held B."/>
            <person name="Lapidus A."/>
            <person name="Nolan M."/>
            <person name="Copeland A."/>
            <person name="Lucas S."/>
            <person name="Del Rio T.G."/>
            <person name="Tice H."/>
            <person name="Cheng J.F."/>
            <person name="Chertkov O."/>
            <person name="Goodwin L."/>
            <person name="Tapia R."/>
            <person name="Han C."/>
            <person name="Liolios K."/>
            <person name="Ivanova N."/>
            <person name="Mavromatis K."/>
            <person name="Ovchinnikova G."/>
            <person name="Pati A."/>
            <person name="Chen A."/>
            <person name="Palaniappan K."/>
            <person name="Land M."/>
            <person name="Hauser L."/>
            <person name="Chang Y.J."/>
            <person name="Jeffries C.D."/>
            <person name="Pukall R."/>
            <person name="Spring S."/>
            <person name="Rohde M."/>
            <person name="Sikorski J."/>
            <person name="Goker M."/>
            <person name="Woyke T."/>
            <person name="Bristow J."/>
            <person name="Eisen J.A."/>
            <person name="Markowitz V."/>
            <person name="Hugenholtz P."/>
            <person name="Kyrpides N.C."/>
            <person name="Klenk H.P."/>
        </authorList>
    </citation>
    <scope>NUCLEOTIDE SEQUENCE [LARGE SCALE GENOMIC DNA]</scope>
    <source>
        <strain evidence="6 7">DSM 12260</strain>
    </source>
</reference>
<proteinExistence type="inferred from homology"/>
<evidence type="ECO:0000313" key="7">
    <source>
        <dbReference type="Proteomes" id="UP000005096"/>
    </source>
</evidence>
<dbReference type="InterPro" id="IPR002877">
    <property type="entry name" value="RNA_MeTrfase_FtsJ_dom"/>
</dbReference>
<dbReference type="CDD" id="cd00165">
    <property type="entry name" value="S4"/>
    <property type="match status" value="1"/>
</dbReference>
<dbReference type="Gene3D" id="3.10.290.10">
    <property type="entry name" value="RNA-binding S4 domain"/>
    <property type="match status" value="1"/>
</dbReference>
<protein>
    <submittedName>
        <fullName evidence="6">Hemolysin A</fullName>
    </submittedName>
</protein>
<dbReference type="InterPro" id="IPR029063">
    <property type="entry name" value="SAM-dependent_MTases_sf"/>
</dbReference>
<dbReference type="PaxDb" id="584708-Apau_1458"/>